<evidence type="ECO:0000259" key="1">
    <source>
        <dbReference type="Pfam" id="PF09084"/>
    </source>
</evidence>
<gene>
    <name evidence="2" type="ORF">GCU56_00675</name>
</gene>
<dbReference type="PANTHER" id="PTHR30024">
    <property type="entry name" value="ALIPHATIC SULFONATES-BINDING PROTEIN-RELATED"/>
    <property type="match status" value="1"/>
</dbReference>
<accession>A0A7K3VXN5</accession>
<organism evidence="2 3">
    <name type="scientific">Geodermatophilus sabuli</name>
    <dbReference type="NCBI Taxonomy" id="1564158"/>
    <lineage>
        <taxon>Bacteria</taxon>
        <taxon>Bacillati</taxon>
        <taxon>Actinomycetota</taxon>
        <taxon>Actinomycetes</taxon>
        <taxon>Geodermatophilales</taxon>
        <taxon>Geodermatophilaceae</taxon>
        <taxon>Geodermatophilus</taxon>
    </lineage>
</organism>
<proteinExistence type="predicted"/>
<dbReference type="AlphaFoldDB" id="A0A7K3VXN5"/>
<dbReference type="Gene3D" id="3.40.190.10">
    <property type="entry name" value="Periplasmic binding protein-like II"/>
    <property type="match status" value="2"/>
</dbReference>
<dbReference type="InterPro" id="IPR015168">
    <property type="entry name" value="SsuA/THI5"/>
</dbReference>
<reference evidence="2 3" key="1">
    <citation type="submission" date="2020-02" db="EMBL/GenBank/DDBJ databases">
        <title>Geodermatophilus sabuli CPCC 205279 I12A-02694.</title>
        <authorList>
            <person name="Jiang Z."/>
        </authorList>
    </citation>
    <scope>NUCLEOTIDE SEQUENCE [LARGE SCALE GENOMIC DNA]</scope>
    <source>
        <strain evidence="2 3">I12A-02694</strain>
    </source>
</reference>
<evidence type="ECO:0000313" key="2">
    <source>
        <dbReference type="EMBL" id="NEK56387.1"/>
    </source>
</evidence>
<dbReference type="Pfam" id="PF09084">
    <property type="entry name" value="NMT1"/>
    <property type="match status" value="1"/>
</dbReference>
<comment type="caution">
    <text evidence="2">The sequence shown here is derived from an EMBL/GenBank/DDBJ whole genome shotgun (WGS) entry which is preliminary data.</text>
</comment>
<dbReference type="Proteomes" id="UP000470246">
    <property type="component" value="Unassembled WGS sequence"/>
</dbReference>
<dbReference type="RefSeq" id="WP_163479578.1">
    <property type="nucleotide sequence ID" value="NZ_JAAGWF010000002.1"/>
</dbReference>
<feature type="domain" description="SsuA/THI5-like" evidence="1">
    <location>
        <begin position="47"/>
        <end position="264"/>
    </location>
</feature>
<dbReference type="EMBL" id="JAAGWF010000002">
    <property type="protein sequence ID" value="NEK56387.1"/>
    <property type="molecule type" value="Genomic_DNA"/>
</dbReference>
<keyword evidence="3" id="KW-1185">Reference proteome</keyword>
<dbReference type="SUPFAM" id="SSF53850">
    <property type="entry name" value="Periplasmic binding protein-like II"/>
    <property type="match status" value="1"/>
</dbReference>
<protein>
    <submittedName>
        <fullName evidence="2">ABC transporter substrate-binding protein</fullName>
    </submittedName>
</protein>
<evidence type="ECO:0000313" key="3">
    <source>
        <dbReference type="Proteomes" id="UP000470246"/>
    </source>
</evidence>
<sequence>MLTASVSLVLAACGGSDEPETPAASGSSSSAAAEPVTVEVGVIPVIDVAVLYLGQEQGFFEDRGITLNFNTGQGGAALVPSVVSGDYQFAFSNVISVMQAREQGLPLQVIAPAASSTGNPDFGINSIMVIDPAIQDAGDLVGRRVGVNTLNNLSEVVLKVSVEAAGGDPEGVQLVELSFPDQVTALSSGDIDAFVCAEPFCSIAEDAGARVIANPYDDLAPGEQIASSAYFSTEQAINEDPDLFARLQEAIAESQEFAQENPDEIRAQLPNFTTLDPALIETLRLPQFNGTLQPEELQGLADASVKYGILTEEPVLDEVVWTPDD</sequence>
<name>A0A7K3VXN5_9ACTN</name>